<dbReference type="eggNOG" id="COG3930">
    <property type="taxonomic scope" value="Bacteria"/>
</dbReference>
<protein>
    <submittedName>
        <fullName evidence="6">Flavohemoglobin expression-modulating QEGLA motif protein</fullName>
    </submittedName>
</protein>
<gene>
    <name evidence="5" type="ORF">AF72_10535</name>
    <name evidence="6" type="ORF">LPH55_10310</name>
</gene>
<keyword evidence="8" id="KW-1185">Reference proteome</keyword>
<keyword evidence="2" id="KW-0645">Protease</keyword>
<dbReference type="Pfam" id="PF08014">
    <property type="entry name" value="MATCAP"/>
    <property type="match status" value="1"/>
</dbReference>
<dbReference type="RefSeq" id="WP_038272115.1">
    <property type="nucleotide sequence ID" value="NZ_CP053627.1"/>
</dbReference>
<dbReference type="GO" id="GO:0008237">
    <property type="term" value="F:metallopeptidase activity"/>
    <property type="evidence" value="ECO:0007669"/>
    <property type="project" value="UniProtKB-KW"/>
</dbReference>
<dbReference type="GO" id="GO:0080164">
    <property type="term" value="P:regulation of nitric oxide metabolic process"/>
    <property type="evidence" value="ECO:0007669"/>
    <property type="project" value="TreeGrafter"/>
</dbReference>
<organism evidence="5 7">
    <name type="scientific">Xylella taiwanensis</name>
    <dbReference type="NCBI Taxonomy" id="1444770"/>
    <lineage>
        <taxon>Bacteria</taxon>
        <taxon>Pseudomonadati</taxon>
        <taxon>Pseudomonadota</taxon>
        <taxon>Gammaproteobacteria</taxon>
        <taxon>Lysobacterales</taxon>
        <taxon>Lysobacteraceae</taxon>
        <taxon>Xylella</taxon>
    </lineage>
</organism>
<dbReference type="GeneID" id="68900731"/>
<evidence type="ECO:0000313" key="8">
    <source>
        <dbReference type="Proteomes" id="UP001430701"/>
    </source>
</evidence>
<dbReference type="Proteomes" id="UP001430701">
    <property type="component" value="Unassembled WGS sequence"/>
</dbReference>
<dbReference type="EMBL" id="JDSQ01000019">
    <property type="protein sequence ID" value="EWS77484.1"/>
    <property type="molecule type" value="Genomic_DNA"/>
</dbReference>
<proteinExistence type="predicted"/>
<dbReference type="OrthoDB" id="9785840at2"/>
<name>Z9JH39_9GAMM</name>
<keyword evidence="3" id="KW-0378">Hydrolase</keyword>
<evidence type="ECO:0000256" key="3">
    <source>
        <dbReference type="ARBA" id="ARBA00022801"/>
    </source>
</evidence>
<dbReference type="KEGG" id="xtw:AB672_05465"/>
<dbReference type="PANTHER" id="PTHR31817:SF0">
    <property type="entry name" value="CHROMOSOME UNDETERMINED SCAFFOLD_67, WHOLE GENOME SHOTGUN SEQUENCE"/>
    <property type="match status" value="1"/>
</dbReference>
<evidence type="ECO:0000313" key="7">
    <source>
        <dbReference type="Proteomes" id="UP000020406"/>
    </source>
</evidence>
<dbReference type="InterPro" id="IPR012656">
    <property type="entry name" value="CHP02421_QEGLA"/>
</dbReference>
<evidence type="ECO:0000256" key="4">
    <source>
        <dbReference type="ARBA" id="ARBA00023049"/>
    </source>
</evidence>
<evidence type="ECO:0000313" key="5">
    <source>
        <dbReference type="EMBL" id="EWS77484.1"/>
    </source>
</evidence>
<evidence type="ECO:0000256" key="1">
    <source>
        <dbReference type="ARBA" id="ARBA00001947"/>
    </source>
</evidence>
<comment type="caution">
    <text evidence="5">The sequence shown here is derived from an EMBL/GenBank/DDBJ whole genome shotgun (WGS) entry which is preliminary data.</text>
</comment>
<reference evidence="5 7" key="1">
    <citation type="journal article" date="2014" name="Genome Announc.">
        <title>Draft Genome Sequence of Xylella fastidiosa Pear Leaf Scorch Strain in Taiwan.</title>
        <authorList>
            <person name="Su C.C."/>
            <person name="Deng W.L."/>
            <person name="Jan F.J."/>
            <person name="Chang C.J."/>
            <person name="Huang H."/>
            <person name="Chen J."/>
        </authorList>
    </citation>
    <scope>NUCLEOTIDE SEQUENCE [LARGE SCALE GENOMIC DNA]</scope>
    <source>
        <strain evidence="5 7">PLS229</strain>
    </source>
</reference>
<accession>Z9JH39</accession>
<reference evidence="6" key="2">
    <citation type="submission" date="2021-11" db="EMBL/GenBank/DDBJ databases">
        <title>Genome sequence of Xylella taiwanensis PLS432.</title>
        <authorList>
            <person name="Weng L.-W."/>
            <person name="Su C.-C."/>
            <person name="Tsai C.-W."/>
            <person name="Kuo C.-H."/>
        </authorList>
    </citation>
    <scope>NUCLEOTIDE SEQUENCE</scope>
    <source>
        <strain evidence="6">PLS432</strain>
    </source>
</reference>
<dbReference type="PANTHER" id="PTHR31817">
    <property type="match status" value="1"/>
</dbReference>
<dbReference type="InterPro" id="IPR012548">
    <property type="entry name" value="MATCAP"/>
</dbReference>
<dbReference type="AlphaFoldDB" id="Z9JH39"/>
<dbReference type="STRING" id="1444770.AF72_10535"/>
<evidence type="ECO:0000256" key="2">
    <source>
        <dbReference type="ARBA" id="ARBA00022670"/>
    </source>
</evidence>
<dbReference type="Proteomes" id="UP000020406">
    <property type="component" value="Unassembled WGS sequence"/>
</dbReference>
<dbReference type="NCBIfam" id="TIGR02421">
    <property type="entry name" value="QEGLA"/>
    <property type="match status" value="1"/>
</dbReference>
<dbReference type="GO" id="GO:0006508">
    <property type="term" value="P:proteolysis"/>
    <property type="evidence" value="ECO:0007669"/>
    <property type="project" value="UniProtKB-KW"/>
</dbReference>
<sequence length="417" mass="46171">MQTDIAYYAALDARMVKAVSGIHLLELSSWPQSLQALFLEGVTRGVPHLPQVIYPRLDFSDARRELAMIAHQADPGHPLGRYLCDSIHSWDMAAALLESLGTSAAGDYSVQLFGVPEDTISGTCSMTCEVARHFIQIAQNLDHAQKLPEDQVSATVMRLQLQTDLDAFFNGRVIEVELNPDILAKAMASAHHIWLRSSAVFSDYDRAQLFHHEALVHSLTALNGHLQPVLPSLGVSSPRTTATQEGLATFAEQITGSIDIERLKRISLRVEAIAMARAGADFIEVFNYFHQSGQDETESFLMAQRVFRGVPLGGGVAFTKDTVYLRGLMTVHHFFCQSLQHDQLRRCRWLFAGKMALEDVAVFAPLFEDGTLTAPRWLPPWVSRVNGLAGMLAFSLLTNRIHVDQLNGWPNASNVVV</sequence>
<dbReference type="PATRIC" id="fig|1444770.3.peg.2502"/>
<comment type="cofactor">
    <cofactor evidence="1">
        <name>Zn(2+)</name>
        <dbReference type="ChEBI" id="CHEBI:29105"/>
    </cofactor>
</comment>
<keyword evidence="4" id="KW-0482">Metalloprotease</keyword>
<dbReference type="EMBL" id="JAJPPU010000002">
    <property type="protein sequence ID" value="MCD8473837.1"/>
    <property type="molecule type" value="Genomic_DNA"/>
</dbReference>
<evidence type="ECO:0000313" key="6">
    <source>
        <dbReference type="EMBL" id="MCD8473837.1"/>
    </source>
</evidence>
<dbReference type="SMART" id="SM01154">
    <property type="entry name" value="DUF1704"/>
    <property type="match status" value="1"/>
</dbReference>